<evidence type="ECO:0000256" key="8">
    <source>
        <dbReference type="ARBA" id="ARBA00023032"/>
    </source>
</evidence>
<dbReference type="OrthoDB" id="9787566at2"/>
<evidence type="ECO:0000256" key="5">
    <source>
        <dbReference type="ARBA" id="ARBA00022605"/>
    </source>
</evidence>
<feature type="transmembrane region" description="Helical" evidence="10">
    <location>
        <begin position="145"/>
        <end position="176"/>
    </location>
</feature>
<evidence type="ECO:0000256" key="1">
    <source>
        <dbReference type="ARBA" id="ARBA00004141"/>
    </source>
</evidence>
<evidence type="ECO:0000256" key="6">
    <source>
        <dbReference type="ARBA" id="ARBA00022692"/>
    </source>
</evidence>
<sequence>MIQNILKGIQAYIGTIALISKLKLWKFFAIPILISIVTATIIGFSAYGLSDNMGRLIAKVWFWEWGKETFTTISTVIGAILIIAVGLILYKHIIMALSAPFMSPVSEKIERHLTGVDQHSHRNTTFQEQLWRGIRINLRNLGKELLITLPILLLNFIPLIGNITSTALLFLVQAYYAGFGNMDYTLERHFNYRDSVQFVRKYRGVAIGNGIVFMLFLFIPLIGVIIVLPLSVTAATLKTVNLLKDENLLNQNPSSLENLKA</sequence>
<feature type="transmembrane region" description="Helical" evidence="10">
    <location>
        <begin position="69"/>
        <end position="90"/>
    </location>
</feature>
<keyword evidence="7 10" id="KW-1133">Transmembrane helix</keyword>
<evidence type="ECO:0000256" key="4">
    <source>
        <dbReference type="ARBA" id="ARBA00022519"/>
    </source>
</evidence>
<dbReference type="GO" id="GO:0009675">
    <property type="term" value="F:high-affinity sulfate:proton symporter activity"/>
    <property type="evidence" value="ECO:0007669"/>
    <property type="project" value="TreeGrafter"/>
</dbReference>
<comment type="caution">
    <text evidence="11">The sequence shown here is derived from an EMBL/GenBank/DDBJ whole genome shotgun (WGS) entry which is preliminary data.</text>
</comment>
<dbReference type="EMBL" id="QJTD01000001">
    <property type="protein sequence ID" value="PYE83227.1"/>
    <property type="molecule type" value="Genomic_DNA"/>
</dbReference>
<dbReference type="GO" id="GO:0000103">
    <property type="term" value="P:sulfate assimilation"/>
    <property type="evidence" value="ECO:0007669"/>
    <property type="project" value="TreeGrafter"/>
</dbReference>
<dbReference type="InterPro" id="IPR059112">
    <property type="entry name" value="CysZ/EI24"/>
</dbReference>
<keyword evidence="2" id="KW-0813">Transport</keyword>
<keyword evidence="12" id="KW-1185">Reference proteome</keyword>
<keyword evidence="5" id="KW-0028">Amino-acid biosynthesis</keyword>
<proteinExistence type="predicted"/>
<evidence type="ECO:0000256" key="7">
    <source>
        <dbReference type="ARBA" id="ARBA00022989"/>
    </source>
</evidence>
<dbReference type="PANTHER" id="PTHR37468:SF1">
    <property type="entry name" value="SULFATE TRANSPORTER CYSZ"/>
    <property type="match status" value="1"/>
</dbReference>
<gene>
    <name evidence="11" type="ORF">DFQ11_101659</name>
</gene>
<name>A0A2V4XWP8_9FLAO</name>
<dbReference type="Proteomes" id="UP000248054">
    <property type="component" value="Unassembled WGS sequence"/>
</dbReference>
<feature type="transmembrane region" description="Helical" evidence="10">
    <location>
        <begin position="27"/>
        <end position="49"/>
    </location>
</feature>
<keyword evidence="4" id="KW-0997">Cell inner membrane</keyword>
<feature type="transmembrane region" description="Helical" evidence="10">
    <location>
        <begin position="211"/>
        <end position="237"/>
    </location>
</feature>
<protein>
    <submittedName>
        <fullName evidence="11">Uncharacterized protein involved in cysteine biosynthesis</fullName>
    </submittedName>
</protein>
<comment type="subcellular location">
    <subcellularLocation>
        <location evidence="1">Membrane</location>
        <topology evidence="1">Multi-pass membrane protein</topology>
    </subcellularLocation>
</comment>
<dbReference type="AlphaFoldDB" id="A0A2V4XWP8"/>
<reference evidence="11 12" key="1">
    <citation type="submission" date="2018-06" db="EMBL/GenBank/DDBJ databases">
        <title>Genomic Encyclopedia of Type Strains, Phase III (KMG-III): the genomes of soil and plant-associated and newly described type strains.</title>
        <authorList>
            <person name="Whitman W."/>
        </authorList>
    </citation>
    <scope>NUCLEOTIDE SEQUENCE [LARGE SCALE GENOMIC DNA]</scope>
    <source>
        <strain evidence="11 12">CECT 7945</strain>
    </source>
</reference>
<dbReference type="InterPro" id="IPR050480">
    <property type="entry name" value="CysZ-like"/>
</dbReference>
<evidence type="ECO:0000313" key="11">
    <source>
        <dbReference type="EMBL" id="PYE83227.1"/>
    </source>
</evidence>
<evidence type="ECO:0000256" key="3">
    <source>
        <dbReference type="ARBA" id="ARBA00022475"/>
    </source>
</evidence>
<evidence type="ECO:0000313" key="12">
    <source>
        <dbReference type="Proteomes" id="UP000248054"/>
    </source>
</evidence>
<keyword evidence="6 10" id="KW-0812">Transmembrane</keyword>
<keyword evidence="9 10" id="KW-0472">Membrane</keyword>
<keyword evidence="3" id="KW-1003">Cell membrane</keyword>
<evidence type="ECO:0000256" key="2">
    <source>
        <dbReference type="ARBA" id="ARBA00022448"/>
    </source>
</evidence>
<dbReference type="RefSeq" id="WP_110474207.1">
    <property type="nucleotide sequence ID" value="NZ_BMWQ01000001.1"/>
</dbReference>
<organism evidence="11 12">
    <name type="scientific">Winogradskyella epiphytica</name>
    <dbReference type="NCBI Taxonomy" id="262005"/>
    <lineage>
        <taxon>Bacteria</taxon>
        <taxon>Pseudomonadati</taxon>
        <taxon>Bacteroidota</taxon>
        <taxon>Flavobacteriia</taxon>
        <taxon>Flavobacteriales</taxon>
        <taxon>Flavobacteriaceae</taxon>
        <taxon>Winogradskyella</taxon>
    </lineage>
</organism>
<dbReference type="Pfam" id="PF07264">
    <property type="entry name" value="EI24"/>
    <property type="match status" value="1"/>
</dbReference>
<dbReference type="PANTHER" id="PTHR37468">
    <property type="entry name" value="SULFATE TRANSPORTER CYSZ"/>
    <property type="match status" value="1"/>
</dbReference>
<evidence type="ECO:0000256" key="9">
    <source>
        <dbReference type="ARBA" id="ARBA00023136"/>
    </source>
</evidence>
<dbReference type="GO" id="GO:0005886">
    <property type="term" value="C:plasma membrane"/>
    <property type="evidence" value="ECO:0007669"/>
    <property type="project" value="TreeGrafter"/>
</dbReference>
<accession>A0A2V4XWP8</accession>
<evidence type="ECO:0000256" key="10">
    <source>
        <dbReference type="SAM" id="Phobius"/>
    </source>
</evidence>
<keyword evidence="8" id="KW-0764">Sulfate transport</keyword>
<dbReference type="GO" id="GO:0019344">
    <property type="term" value="P:cysteine biosynthetic process"/>
    <property type="evidence" value="ECO:0007669"/>
    <property type="project" value="TreeGrafter"/>
</dbReference>